<dbReference type="GO" id="GO:0008270">
    <property type="term" value="F:zinc ion binding"/>
    <property type="evidence" value="ECO:0007669"/>
    <property type="project" value="UniProtKB-KW"/>
</dbReference>
<dbReference type="InterPro" id="IPR000679">
    <property type="entry name" value="Znf_GATA"/>
</dbReference>
<organism evidence="11 12">
    <name type="scientific">Colocasia esculenta</name>
    <name type="common">Wild taro</name>
    <name type="synonym">Arum esculentum</name>
    <dbReference type="NCBI Taxonomy" id="4460"/>
    <lineage>
        <taxon>Eukaryota</taxon>
        <taxon>Viridiplantae</taxon>
        <taxon>Streptophyta</taxon>
        <taxon>Embryophyta</taxon>
        <taxon>Tracheophyta</taxon>
        <taxon>Spermatophyta</taxon>
        <taxon>Magnoliopsida</taxon>
        <taxon>Liliopsida</taxon>
        <taxon>Araceae</taxon>
        <taxon>Aroideae</taxon>
        <taxon>Colocasieae</taxon>
        <taxon>Colocasia</taxon>
    </lineage>
</organism>
<dbReference type="OrthoDB" id="2162994at2759"/>
<dbReference type="PANTHER" id="PTHR47172">
    <property type="entry name" value="OS01G0976800 PROTEIN"/>
    <property type="match status" value="1"/>
</dbReference>
<feature type="domain" description="GATA-type" evidence="10">
    <location>
        <begin position="55"/>
        <end position="90"/>
    </location>
</feature>
<evidence type="ECO:0000256" key="4">
    <source>
        <dbReference type="ARBA" id="ARBA00023015"/>
    </source>
</evidence>
<name>A0A843V094_COLES</name>
<evidence type="ECO:0000256" key="7">
    <source>
        <dbReference type="ARBA" id="ARBA00037539"/>
    </source>
</evidence>
<dbReference type="InterPro" id="IPR013088">
    <property type="entry name" value="Znf_NHR/GATA"/>
</dbReference>
<feature type="region of interest" description="Disordered" evidence="9">
    <location>
        <begin position="28"/>
        <end position="51"/>
    </location>
</feature>
<dbReference type="GO" id="GO:0006355">
    <property type="term" value="P:regulation of DNA-templated transcription"/>
    <property type="evidence" value="ECO:0007669"/>
    <property type="project" value="InterPro"/>
</dbReference>
<dbReference type="Proteomes" id="UP000652761">
    <property type="component" value="Unassembled WGS sequence"/>
</dbReference>
<evidence type="ECO:0000256" key="9">
    <source>
        <dbReference type="SAM" id="MobiDB-lite"/>
    </source>
</evidence>
<dbReference type="PROSITE" id="PS00344">
    <property type="entry name" value="GATA_ZN_FINGER_1"/>
    <property type="match status" value="1"/>
</dbReference>
<keyword evidence="4" id="KW-0805">Transcription regulation</keyword>
<dbReference type="AlphaFoldDB" id="A0A843V094"/>
<evidence type="ECO:0000256" key="5">
    <source>
        <dbReference type="ARBA" id="ARBA00023163"/>
    </source>
</evidence>
<feature type="compositionally biased region" description="Low complexity" evidence="9">
    <location>
        <begin position="30"/>
        <end position="41"/>
    </location>
</feature>
<evidence type="ECO:0000259" key="10">
    <source>
        <dbReference type="PROSITE" id="PS50114"/>
    </source>
</evidence>
<accession>A0A843V094</accession>
<keyword evidence="12" id="KW-1185">Reference proteome</keyword>
<protein>
    <recommendedName>
        <fullName evidence="10">GATA-type domain-containing protein</fullName>
    </recommendedName>
</protein>
<gene>
    <name evidence="11" type="ORF">Taro_021915</name>
</gene>
<evidence type="ECO:0000256" key="8">
    <source>
        <dbReference type="PROSITE-ProRule" id="PRU00094"/>
    </source>
</evidence>
<comment type="caution">
    <text evidence="11">The sequence shown here is derived from an EMBL/GenBank/DDBJ whole genome shotgun (WGS) entry which is preliminary data.</text>
</comment>
<dbReference type="CDD" id="cd00202">
    <property type="entry name" value="ZnF_GATA"/>
    <property type="match status" value="1"/>
</dbReference>
<evidence type="ECO:0000313" key="11">
    <source>
        <dbReference type="EMBL" id="MQL89348.1"/>
    </source>
</evidence>
<dbReference type="GO" id="GO:0043565">
    <property type="term" value="F:sequence-specific DNA binding"/>
    <property type="evidence" value="ECO:0007669"/>
    <property type="project" value="InterPro"/>
</dbReference>
<keyword evidence="5" id="KW-0804">Transcription</keyword>
<evidence type="ECO:0000313" key="12">
    <source>
        <dbReference type="Proteomes" id="UP000652761"/>
    </source>
</evidence>
<keyword evidence="3" id="KW-0862">Zinc</keyword>
<reference evidence="11" key="1">
    <citation type="submission" date="2017-07" db="EMBL/GenBank/DDBJ databases">
        <title>Taro Niue Genome Assembly and Annotation.</title>
        <authorList>
            <person name="Atibalentja N."/>
            <person name="Keating K."/>
            <person name="Fields C.J."/>
        </authorList>
    </citation>
    <scope>NUCLEOTIDE SEQUENCE</scope>
    <source>
        <strain evidence="11">Niue_2</strain>
        <tissue evidence="11">Leaf</tissue>
    </source>
</reference>
<dbReference type="Gene3D" id="3.30.50.10">
    <property type="entry name" value="Erythroid Transcription Factor GATA-1, subunit A"/>
    <property type="match status" value="1"/>
</dbReference>
<keyword evidence="1" id="KW-0479">Metal-binding</keyword>
<dbReference type="Pfam" id="PF00320">
    <property type="entry name" value="GATA"/>
    <property type="match status" value="1"/>
</dbReference>
<dbReference type="EMBL" id="NMUH01001140">
    <property type="protein sequence ID" value="MQL89348.1"/>
    <property type="molecule type" value="Genomic_DNA"/>
</dbReference>
<evidence type="ECO:0000256" key="1">
    <source>
        <dbReference type="ARBA" id="ARBA00022723"/>
    </source>
</evidence>
<evidence type="ECO:0000256" key="6">
    <source>
        <dbReference type="ARBA" id="ARBA00024019"/>
    </source>
</evidence>
<comment type="similarity">
    <text evidence="6">Belongs to the type IV zinc-finger family. Class B subfamily.</text>
</comment>
<keyword evidence="2 8" id="KW-0863">Zinc-finger</keyword>
<sequence length="164" mass="17493">MDQADEKVESFLLGFLCRQVAAAPPPTCFPDPFGSDSSGSSTSWGAAVSEEGSMSREPKCCTICRTTETPLWRGGPSGPKSLCNACGIRYGKKRRELQGVDGGEKVAKKGKRGKSGVAGVLRLLAVGKQGALLKLKQRRPWRRLGEEEEAAVLLMALSCGCLYA</sequence>
<dbReference type="SUPFAM" id="SSF57716">
    <property type="entry name" value="Glucocorticoid receptor-like (DNA-binding domain)"/>
    <property type="match status" value="1"/>
</dbReference>
<evidence type="ECO:0000256" key="2">
    <source>
        <dbReference type="ARBA" id="ARBA00022771"/>
    </source>
</evidence>
<comment type="function">
    <text evidence="7">Transcriptional regulator that specifically binds 5'-GATA-3' or 5'-GAT-3' motifs within gene promoters.</text>
</comment>
<dbReference type="PROSITE" id="PS50114">
    <property type="entry name" value="GATA_ZN_FINGER_2"/>
    <property type="match status" value="1"/>
</dbReference>
<evidence type="ECO:0000256" key="3">
    <source>
        <dbReference type="ARBA" id="ARBA00022833"/>
    </source>
</evidence>
<proteinExistence type="inferred from homology"/>
<dbReference type="PANTHER" id="PTHR47172:SF24">
    <property type="entry name" value="GATA ZINC FINGER DOMAIN-CONTAINING PROTEIN 14-RELATED"/>
    <property type="match status" value="1"/>
</dbReference>
<dbReference type="SMART" id="SM00401">
    <property type="entry name" value="ZnF_GATA"/>
    <property type="match status" value="1"/>
</dbReference>